<protein>
    <submittedName>
        <fullName evidence="1">Uncharacterized protein</fullName>
    </submittedName>
</protein>
<proteinExistence type="predicted"/>
<reference evidence="2" key="1">
    <citation type="submission" date="2017-03" db="EMBL/GenBank/DDBJ databases">
        <title>Phytopthora megakarya and P. palmivora, two closely related causual agents of cacao black pod achieved similar genome size and gene model numbers by different mechanisms.</title>
        <authorList>
            <person name="Ali S."/>
            <person name="Shao J."/>
            <person name="Larry D.J."/>
            <person name="Kronmiller B."/>
            <person name="Shen D."/>
            <person name="Strem M.D."/>
            <person name="Melnick R.L."/>
            <person name="Guiltinan M.J."/>
            <person name="Tyler B.M."/>
            <person name="Meinhardt L.W."/>
            <person name="Bailey B.A."/>
        </authorList>
    </citation>
    <scope>NUCLEOTIDE SEQUENCE [LARGE SCALE GENOMIC DNA]</scope>
    <source>
        <strain evidence="2">zdho120</strain>
    </source>
</reference>
<gene>
    <name evidence="1" type="ORF">PHMEG_00029377</name>
</gene>
<evidence type="ECO:0000313" key="2">
    <source>
        <dbReference type="Proteomes" id="UP000198211"/>
    </source>
</evidence>
<organism evidence="1 2">
    <name type="scientific">Phytophthora megakarya</name>
    <dbReference type="NCBI Taxonomy" id="4795"/>
    <lineage>
        <taxon>Eukaryota</taxon>
        <taxon>Sar</taxon>
        <taxon>Stramenopiles</taxon>
        <taxon>Oomycota</taxon>
        <taxon>Peronosporomycetes</taxon>
        <taxon>Peronosporales</taxon>
        <taxon>Peronosporaceae</taxon>
        <taxon>Phytophthora</taxon>
    </lineage>
</organism>
<name>A0A225V179_9STRA</name>
<comment type="caution">
    <text evidence="1">The sequence shown here is derived from an EMBL/GenBank/DDBJ whole genome shotgun (WGS) entry which is preliminary data.</text>
</comment>
<evidence type="ECO:0000313" key="1">
    <source>
        <dbReference type="EMBL" id="OWY99595.1"/>
    </source>
</evidence>
<dbReference type="STRING" id="4795.A0A225V179"/>
<dbReference type="OrthoDB" id="126701at2759"/>
<dbReference type="Proteomes" id="UP000198211">
    <property type="component" value="Unassembled WGS sequence"/>
</dbReference>
<dbReference type="AlphaFoldDB" id="A0A225V179"/>
<dbReference type="EMBL" id="NBNE01008336">
    <property type="protein sequence ID" value="OWY99595.1"/>
    <property type="molecule type" value="Genomic_DNA"/>
</dbReference>
<accession>A0A225V179</accession>
<keyword evidence="2" id="KW-1185">Reference proteome</keyword>
<sequence length="324" mass="35451">MSSHALQRGEAAYANASLKLAIQWISTRGAWLLESLTKAFANIGTTSREDQSVSKVIAGYPAPDLPHQLIAGEFGQLLTLRNELYQHVLGSLDPRLNVATDFVNASFAALLMHLKPVLEDTARNITTPAHLCRYLYELERGITATNNVLGCSISIQTCCEWGFHRNARWRTMNHAQLSTTINDRIARVEAIVGTSAGLTTPHAEMLSAVQVAPASLVSSSAVVAPSAASTLAGCFLNWYMHRIWETVPGKKSKISVQAAVNIMKVLYQAPCEIPPPPDRSDKTANATWKHALWTLALAMGNITNERLNALDGKKHQPKPRAHTW</sequence>